<proteinExistence type="predicted"/>
<keyword evidence="2" id="KW-1185">Reference proteome</keyword>
<dbReference type="EMBL" id="CALNXI010000696">
    <property type="protein sequence ID" value="CAH3034564.1"/>
    <property type="molecule type" value="Genomic_DNA"/>
</dbReference>
<protein>
    <submittedName>
        <fullName evidence="1">Uncharacterized protein</fullName>
    </submittedName>
</protein>
<dbReference type="Proteomes" id="UP001159427">
    <property type="component" value="Unassembled WGS sequence"/>
</dbReference>
<sequence>MDIQRFKRLSIPKIEEGKMTEVVRDVIKEVRTNKQNVYEKTSEDLKPLTEKFDKEIDEISKLREDVNKQVIPYDEQVQRLALPGPSGEVVPKMIDDMNKGFTQEELAFIQNQQLPLPADIFLQTLKEPNYAKQILDKSGKINKDLGQKKASLNTTKANRKKNKDEIAEYTEEIDIIRKYRQRIGIVEEGAKTLKVGKDIYTQKKRNAYKINPNTGVYGNVRIDVPKLYGQLKLIAHKDGKKVYDKQVDFDTLDLLTKRFNSKKKYSPLSKMVVDDLNRISDIPIHRVINTKKSVQELELLGGSILAGNNGVENEFFQNCSHTEQIRSLDKATMTYSWHNISDQYKNNQIKYSPDGGTSWETVKYVDGMYTYSDLNDYLHQYMKKKGHKTTDAKKDDVYYINLTFVLSTYKILIKIDNNYQLDLRHSKFGELIGFTEKIVKKTEPGDNLPNITNSIDMIHINTDAITNSILNGVNTNTLAKRYDVKTGRYVKKHIYGEGVTDVFKTIGRKLFGKTMKEAAKTATKKAVQKAATKTGEYAGEKAGDKIIQLLSKKNKKTPVAALPVATSPIENPQSRELTDYEINERVNQLLSGGQMRRFIDPKYVERYEDVIFDLETALNTTVAINAHQKKDGYRFVVDNSGEVTPFDWYNARISVNFKVVLLDNGGNIAVADHNGTVNGSYSLLKHFDIKLNGKKVYDCNDANHAVNIKNLLEYSPAYAAQTASNEFFYLDTTRHPEETKFTKRRVTRRRNAANNADDAGLMLDDVVANYNKGFALRKGLLGVSSKVNTEIPLNRYSFFEMLEDELLPNTRVEMNFEIESDGNLNWQAGANCRVVITRMQLYVPRITFNSEGQSSYMSQYLKNHKWTYLRENIERSNSSQQRAGHSESLLVFRNPDTCLCL</sequence>
<organism evidence="1 2">
    <name type="scientific">Porites evermanni</name>
    <dbReference type="NCBI Taxonomy" id="104178"/>
    <lineage>
        <taxon>Eukaryota</taxon>
        <taxon>Metazoa</taxon>
        <taxon>Cnidaria</taxon>
        <taxon>Anthozoa</taxon>
        <taxon>Hexacorallia</taxon>
        <taxon>Scleractinia</taxon>
        <taxon>Fungiina</taxon>
        <taxon>Poritidae</taxon>
        <taxon>Porites</taxon>
    </lineage>
</organism>
<accession>A0ABN8MSC2</accession>
<gene>
    <name evidence="1" type="ORF">PEVE_00039441</name>
</gene>
<evidence type="ECO:0000313" key="1">
    <source>
        <dbReference type="EMBL" id="CAH3034564.1"/>
    </source>
</evidence>
<evidence type="ECO:0000313" key="2">
    <source>
        <dbReference type="Proteomes" id="UP001159427"/>
    </source>
</evidence>
<name>A0ABN8MSC2_9CNID</name>
<comment type="caution">
    <text evidence="1">The sequence shown here is derived from an EMBL/GenBank/DDBJ whole genome shotgun (WGS) entry which is preliminary data.</text>
</comment>
<reference evidence="1 2" key="1">
    <citation type="submission" date="2022-05" db="EMBL/GenBank/DDBJ databases">
        <authorList>
            <consortium name="Genoscope - CEA"/>
            <person name="William W."/>
        </authorList>
    </citation>
    <scope>NUCLEOTIDE SEQUENCE [LARGE SCALE GENOMIC DNA]</scope>
</reference>